<evidence type="ECO:0000256" key="6">
    <source>
        <dbReference type="ARBA" id="ARBA00023136"/>
    </source>
</evidence>
<dbReference type="GO" id="GO:0003755">
    <property type="term" value="F:peptidyl-prolyl cis-trans isomerase activity"/>
    <property type="evidence" value="ECO:0007669"/>
    <property type="project" value="UniProtKB-KW"/>
</dbReference>
<dbReference type="SUPFAM" id="SSF109998">
    <property type="entry name" value="Triger factor/SurA peptide-binding domain-like"/>
    <property type="match status" value="1"/>
</dbReference>
<evidence type="ECO:0000256" key="10">
    <source>
        <dbReference type="ARBA" id="ARBA00042775"/>
    </source>
</evidence>
<evidence type="ECO:0000256" key="9">
    <source>
        <dbReference type="ARBA" id="ARBA00040743"/>
    </source>
</evidence>
<evidence type="ECO:0000256" key="11">
    <source>
        <dbReference type="PROSITE-ProRule" id="PRU00278"/>
    </source>
</evidence>
<dbReference type="Pfam" id="PF00639">
    <property type="entry name" value="Rotamase"/>
    <property type="match status" value="1"/>
</dbReference>
<feature type="domain" description="PpiC" evidence="13">
    <location>
        <begin position="285"/>
        <end position="380"/>
    </location>
</feature>
<evidence type="ECO:0000256" key="12">
    <source>
        <dbReference type="SAM" id="Phobius"/>
    </source>
</evidence>
<keyword evidence="11" id="KW-0413">Isomerase</keyword>
<evidence type="ECO:0000256" key="5">
    <source>
        <dbReference type="ARBA" id="ARBA00022989"/>
    </source>
</evidence>
<comment type="subcellular location">
    <subcellularLocation>
        <location evidence="1">Cell inner membrane</location>
        <topology evidence="1">Single-pass type II membrane protein</topology>
        <orientation evidence="1">Periplasmic side</orientation>
    </subcellularLocation>
</comment>
<keyword evidence="6 12" id="KW-0472">Membrane</keyword>
<evidence type="ECO:0000259" key="13">
    <source>
        <dbReference type="PROSITE" id="PS50198"/>
    </source>
</evidence>
<dbReference type="SUPFAM" id="SSF54534">
    <property type="entry name" value="FKBP-like"/>
    <property type="match status" value="1"/>
</dbReference>
<dbReference type="PANTHER" id="PTHR47529:SF1">
    <property type="entry name" value="PERIPLASMIC CHAPERONE PPID"/>
    <property type="match status" value="1"/>
</dbReference>
<keyword evidence="15" id="KW-1185">Reference proteome</keyword>
<keyword evidence="2" id="KW-1003">Cell membrane</keyword>
<keyword evidence="5 12" id="KW-1133">Transmembrane helix</keyword>
<evidence type="ECO:0000256" key="8">
    <source>
        <dbReference type="ARBA" id="ARBA00038408"/>
    </source>
</evidence>
<comment type="caution">
    <text evidence="14">The sequence shown here is derived from an EMBL/GenBank/DDBJ whole genome shotgun (WGS) entry which is preliminary data.</text>
</comment>
<dbReference type="Proteomes" id="UP001409585">
    <property type="component" value="Unassembled WGS sequence"/>
</dbReference>
<keyword evidence="11" id="KW-0697">Rotamase</keyword>
<evidence type="ECO:0000313" key="15">
    <source>
        <dbReference type="Proteomes" id="UP001409585"/>
    </source>
</evidence>
<evidence type="ECO:0000256" key="7">
    <source>
        <dbReference type="ARBA" id="ARBA00023186"/>
    </source>
</evidence>
<organism evidence="14 15">
    <name type="scientific">Halioxenophilus aromaticivorans</name>
    <dbReference type="NCBI Taxonomy" id="1306992"/>
    <lineage>
        <taxon>Bacteria</taxon>
        <taxon>Pseudomonadati</taxon>
        <taxon>Pseudomonadota</taxon>
        <taxon>Gammaproteobacteria</taxon>
        <taxon>Alteromonadales</taxon>
        <taxon>Alteromonadaceae</taxon>
        <taxon>Halioxenophilus</taxon>
    </lineage>
</organism>
<protein>
    <recommendedName>
        <fullName evidence="9">Periplasmic chaperone PpiD</fullName>
    </recommendedName>
    <alternativeName>
        <fullName evidence="10">Periplasmic folding chaperone</fullName>
    </alternativeName>
</protein>
<dbReference type="AlphaFoldDB" id="A0AAV3TWA5"/>
<dbReference type="InterPro" id="IPR052029">
    <property type="entry name" value="PpiD_chaperone"/>
</dbReference>
<dbReference type="Gene3D" id="1.10.4030.10">
    <property type="entry name" value="Porin chaperone SurA, peptide-binding domain"/>
    <property type="match status" value="1"/>
</dbReference>
<dbReference type="Pfam" id="PF13624">
    <property type="entry name" value="SurA_N_3"/>
    <property type="match status" value="1"/>
</dbReference>
<dbReference type="InterPro" id="IPR023058">
    <property type="entry name" value="PPIase_PpiC_CS"/>
</dbReference>
<dbReference type="Gene3D" id="3.10.50.40">
    <property type="match status" value="1"/>
</dbReference>
<accession>A0AAV3TWA5</accession>
<evidence type="ECO:0000256" key="1">
    <source>
        <dbReference type="ARBA" id="ARBA00004382"/>
    </source>
</evidence>
<dbReference type="EMBL" id="BAABLX010000001">
    <property type="protein sequence ID" value="GAA4929825.1"/>
    <property type="molecule type" value="Genomic_DNA"/>
</dbReference>
<evidence type="ECO:0000256" key="4">
    <source>
        <dbReference type="ARBA" id="ARBA00022692"/>
    </source>
</evidence>
<sequence length="644" mass="70911">MCTFFINSHLIKIRKYGTAMLQSFRDNIKGTVAIILVGLICIPFALFGIDSLFNTQADAEPAAEVNGVEITEAELLRAIQMRKNQLMQQFGENFPPQFLSDDRLREPVLQSLIQRAAMLNTAQSKGMTVAGSSIDQIILGTPDFQIDGEFDANRYQALIRNAGFTNTSYKEMITSEIVLNQFASGISQSNFLTEDEANYLADLSLQTRDFNYIVVDKSPFEEQVEVEESELQSYYEANQNQFMTPEQVKIEALELSADTLAASVEVDDQRIEEEYEQEAKSFMPATQRRAAHILLDPSSDDYSDTLADIQQRLEAGEEFAVLAKEYSQDFGSKDSGGDVGVTTGDSFVAEFEQALANLSVGEVSEPVESEFGAHIIKLVDVSESAMPSLEEMRMEIAQKIRQAEANEFFLEKLNDFKDLTYNVESLLDAAEQLDLPLWESETFSRFNGVGVAANPQVIEAAFSEELISSGFTSDPIELDESTVVVIRVVSHEPEAVKPFDDVKESITQTVKANKGGELLAESVESAIDRVRQGDGTLASVAEEMSTEVMSVEAAKRQQQDVDAAIVRILFSMPKPDEGASVYSPAVLASGQMALIELTGVNSGDTESVTSEERSAIKAQLGRMYGDADLANLSDYLVDQAEVEI</sequence>
<keyword evidence="4 12" id="KW-0812">Transmembrane</keyword>
<dbReference type="InterPro" id="IPR027304">
    <property type="entry name" value="Trigger_fact/SurA_dom_sf"/>
</dbReference>
<dbReference type="InterPro" id="IPR046357">
    <property type="entry name" value="PPIase_dom_sf"/>
</dbReference>
<reference evidence="15" key="1">
    <citation type="journal article" date="2019" name="Int. J. Syst. Evol. Microbiol.">
        <title>The Global Catalogue of Microorganisms (GCM) 10K type strain sequencing project: providing services to taxonomists for standard genome sequencing and annotation.</title>
        <authorList>
            <consortium name="The Broad Institute Genomics Platform"/>
            <consortium name="The Broad Institute Genome Sequencing Center for Infectious Disease"/>
            <person name="Wu L."/>
            <person name="Ma J."/>
        </authorList>
    </citation>
    <scope>NUCLEOTIDE SEQUENCE [LARGE SCALE GENOMIC DNA]</scope>
    <source>
        <strain evidence="15">JCM 19134</strain>
    </source>
</reference>
<gene>
    <name evidence="14" type="ORF">GCM10025791_01940</name>
</gene>
<proteinExistence type="inferred from homology"/>
<feature type="transmembrane region" description="Helical" evidence="12">
    <location>
        <begin position="30"/>
        <end position="49"/>
    </location>
</feature>
<evidence type="ECO:0000256" key="2">
    <source>
        <dbReference type="ARBA" id="ARBA00022475"/>
    </source>
</evidence>
<dbReference type="PROSITE" id="PS50198">
    <property type="entry name" value="PPIC_PPIASE_2"/>
    <property type="match status" value="1"/>
</dbReference>
<keyword evidence="3" id="KW-0997">Cell inner membrane</keyword>
<keyword evidence="7" id="KW-0143">Chaperone</keyword>
<name>A0AAV3TWA5_9ALTE</name>
<dbReference type="PROSITE" id="PS01096">
    <property type="entry name" value="PPIC_PPIASE_1"/>
    <property type="match status" value="1"/>
</dbReference>
<dbReference type="InterPro" id="IPR000297">
    <property type="entry name" value="PPIase_PpiC"/>
</dbReference>
<comment type="similarity">
    <text evidence="8">Belongs to the PpiD chaperone family.</text>
</comment>
<dbReference type="PANTHER" id="PTHR47529">
    <property type="entry name" value="PEPTIDYL-PROLYL CIS-TRANS ISOMERASE D"/>
    <property type="match status" value="1"/>
</dbReference>
<evidence type="ECO:0000313" key="14">
    <source>
        <dbReference type="EMBL" id="GAA4929825.1"/>
    </source>
</evidence>
<dbReference type="GO" id="GO:0005886">
    <property type="term" value="C:plasma membrane"/>
    <property type="evidence" value="ECO:0007669"/>
    <property type="project" value="UniProtKB-SubCell"/>
</dbReference>
<evidence type="ECO:0000256" key="3">
    <source>
        <dbReference type="ARBA" id="ARBA00022519"/>
    </source>
</evidence>